<feature type="active site" description="Proton acceptor" evidence="1">
    <location>
        <position position="215"/>
    </location>
</feature>
<keyword evidence="5" id="KW-1185">Reference proteome</keyword>
<protein>
    <submittedName>
        <fullName evidence="4">Uncharacterized protein</fullName>
    </submittedName>
</protein>
<sequence>MIKLPEEVKENRVIKLPNEVKENKNLIINNGKDPIELPYEDTGICTEAADKVADIVRSGKTSYWGGGPVAKKLEERFANLINKQGAFFHNSGSAALVTGLRALNVNYGDKVAISSSGFISSLNAIYHSKTRPVFIPTDRKTLMSHYPEDYPVQDDIKVALVTHFFGNVVDIDHVMEKTKAQYLIEDAAQALGSKLDGKFVGFRGDVSTFAGSNRKLFGAGQGGMNVYDDPEVGRRMRTIGHHGKSDNVWSVTPGYNFRGGEMEAVLGHASLDVMEEKMILRNKSASAFSTILKNAGIEVAEPHKHLDCEVVWFDTAVILPEYWTKEDRDWLVEALNLEGVPAWVYPSLIETPWVKTWMQEENWWGEEEEELLRTEKELWDRVFVVGTQMSEEDSVRCAEKVCELLAK</sequence>
<comment type="similarity">
    <text evidence="3">Belongs to the DegT/DnrJ/EryC1 family.</text>
</comment>
<dbReference type="InterPro" id="IPR015421">
    <property type="entry name" value="PyrdxlP-dep_Trfase_major"/>
</dbReference>
<dbReference type="PANTHER" id="PTHR30244:SF34">
    <property type="entry name" value="DTDP-4-AMINO-4,6-DIDEOXYGALACTOSE TRANSAMINASE"/>
    <property type="match status" value="1"/>
</dbReference>
<name>A0A0A8WYW5_MESS1</name>
<dbReference type="PANTHER" id="PTHR30244">
    <property type="entry name" value="TRANSAMINASE"/>
    <property type="match status" value="1"/>
</dbReference>
<dbReference type="GO" id="GO:0030170">
    <property type="term" value="F:pyridoxal phosphate binding"/>
    <property type="evidence" value="ECO:0007669"/>
    <property type="project" value="TreeGrafter"/>
</dbReference>
<comment type="caution">
    <text evidence="4">The sequence shown here is derived from an EMBL/GenBank/DDBJ whole genome shotgun (WGS) entry which is preliminary data.</text>
</comment>
<dbReference type="GO" id="GO:0008483">
    <property type="term" value="F:transaminase activity"/>
    <property type="evidence" value="ECO:0007669"/>
    <property type="project" value="TreeGrafter"/>
</dbReference>
<evidence type="ECO:0000256" key="3">
    <source>
        <dbReference type="RuleBase" id="RU004508"/>
    </source>
</evidence>
<keyword evidence="2 3" id="KW-0663">Pyridoxal phosphate</keyword>
<dbReference type="EMBL" id="BASE01000019">
    <property type="protein sequence ID" value="GAM12848.1"/>
    <property type="molecule type" value="Genomic_DNA"/>
</dbReference>
<dbReference type="PIRSF" id="PIRSF000390">
    <property type="entry name" value="PLP_StrS"/>
    <property type="match status" value="1"/>
</dbReference>
<accession>A0A0A8WYW5</accession>
<dbReference type="STRING" id="1321606.SAMD00020551_0983"/>
<reference evidence="4 5" key="1">
    <citation type="submission" date="2013-06" db="EMBL/GenBank/DDBJ databases">
        <title>Whole genome shotgun sequence of Bacillus selenatarsenatis SF-1.</title>
        <authorList>
            <person name="Kuroda M."/>
            <person name="Sei K."/>
            <person name="Yamashita M."/>
            <person name="Ike M."/>
        </authorList>
    </citation>
    <scope>NUCLEOTIDE SEQUENCE [LARGE SCALE GENOMIC DNA]</scope>
    <source>
        <strain evidence="4 5">SF-1</strain>
    </source>
</reference>
<dbReference type="InterPro" id="IPR015424">
    <property type="entry name" value="PyrdxlP-dep_Trfase"/>
</dbReference>
<dbReference type="Pfam" id="PF01041">
    <property type="entry name" value="DegT_DnrJ_EryC1"/>
    <property type="match status" value="1"/>
</dbReference>
<dbReference type="SUPFAM" id="SSF53383">
    <property type="entry name" value="PLP-dependent transferases"/>
    <property type="match status" value="1"/>
</dbReference>
<proteinExistence type="inferred from homology"/>
<dbReference type="Gene3D" id="3.90.1150.10">
    <property type="entry name" value="Aspartate Aminotransferase, domain 1"/>
    <property type="match status" value="1"/>
</dbReference>
<evidence type="ECO:0000256" key="2">
    <source>
        <dbReference type="PIRSR" id="PIRSR000390-2"/>
    </source>
</evidence>
<dbReference type="Proteomes" id="UP000031014">
    <property type="component" value="Unassembled WGS sequence"/>
</dbReference>
<dbReference type="GO" id="GO:0000271">
    <property type="term" value="P:polysaccharide biosynthetic process"/>
    <property type="evidence" value="ECO:0007669"/>
    <property type="project" value="TreeGrafter"/>
</dbReference>
<evidence type="ECO:0000313" key="4">
    <source>
        <dbReference type="EMBL" id="GAM12848.1"/>
    </source>
</evidence>
<dbReference type="InterPro" id="IPR015422">
    <property type="entry name" value="PyrdxlP-dep_Trfase_small"/>
</dbReference>
<dbReference type="InterPro" id="IPR000653">
    <property type="entry name" value="DegT/StrS_aminotransferase"/>
</dbReference>
<gene>
    <name evidence="4" type="ORF">SAMD00020551_0983</name>
</gene>
<organism evidence="4 5">
    <name type="scientific">Mesobacillus selenatarsenatis (strain DSM 18680 / JCM 14380 / FERM P-15431 / SF-1)</name>
    <dbReference type="NCBI Taxonomy" id="1321606"/>
    <lineage>
        <taxon>Bacteria</taxon>
        <taxon>Bacillati</taxon>
        <taxon>Bacillota</taxon>
        <taxon>Bacilli</taxon>
        <taxon>Bacillales</taxon>
        <taxon>Bacillaceae</taxon>
        <taxon>Mesobacillus</taxon>
    </lineage>
</organism>
<dbReference type="AlphaFoldDB" id="A0A0A8WYW5"/>
<evidence type="ECO:0000256" key="1">
    <source>
        <dbReference type="PIRSR" id="PIRSR000390-1"/>
    </source>
</evidence>
<dbReference type="Gene3D" id="3.40.640.10">
    <property type="entry name" value="Type I PLP-dependent aspartate aminotransferase-like (Major domain)"/>
    <property type="match status" value="1"/>
</dbReference>
<dbReference type="RefSeq" id="WP_041964752.1">
    <property type="nucleotide sequence ID" value="NZ_BASE01000019.1"/>
</dbReference>
<feature type="modified residue" description="N6-(pyridoxal phosphate)lysine" evidence="2">
    <location>
        <position position="215"/>
    </location>
</feature>
<evidence type="ECO:0000313" key="5">
    <source>
        <dbReference type="Proteomes" id="UP000031014"/>
    </source>
</evidence>